<sequence length="258" mass="29281">MCSKPIKGKFVVVKWTGVFIKGTEPLASSSKFTSRGNQGTWDVLRRYSSFVKLTLVFAYVLRFIDNAKAKRSETKRQGILTAQEIQNAKIQIFKLTQQEAFPVEIKCLQAKKPLPKSSKLISLNPFMDDHGVVRVGGRLSNAPISYAQKFPVVLPKDHHITELIIDQVHKQQLHAGPQATLAAIRQHYWPLSGRGIVRKRLNRCNRCFRVKPVRYEELMGNLPENRVTMSRVFLNCGIDYAGPILIKEGRGRGKRISK</sequence>
<dbReference type="Proteomes" id="UP000719412">
    <property type="component" value="Unassembled WGS sequence"/>
</dbReference>
<dbReference type="Gene3D" id="1.10.340.70">
    <property type="match status" value="1"/>
</dbReference>
<dbReference type="Pfam" id="PF17921">
    <property type="entry name" value="Integrase_H2C2"/>
    <property type="match status" value="1"/>
</dbReference>
<evidence type="ECO:0000313" key="2">
    <source>
        <dbReference type="EMBL" id="KAH0822570.1"/>
    </source>
</evidence>
<dbReference type="AlphaFoldDB" id="A0A8J6HXM0"/>
<keyword evidence="3" id="KW-1185">Reference proteome</keyword>
<feature type="domain" description="Integrase zinc-binding" evidence="1">
    <location>
        <begin position="158"/>
        <end position="212"/>
    </location>
</feature>
<accession>A0A8J6HXM0</accession>
<organism evidence="2 3">
    <name type="scientific">Tenebrio molitor</name>
    <name type="common">Yellow mealworm beetle</name>
    <dbReference type="NCBI Taxonomy" id="7067"/>
    <lineage>
        <taxon>Eukaryota</taxon>
        <taxon>Metazoa</taxon>
        <taxon>Ecdysozoa</taxon>
        <taxon>Arthropoda</taxon>
        <taxon>Hexapoda</taxon>
        <taxon>Insecta</taxon>
        <taxon>Pterygota</taxon>
        <taxon>Neoptera</taxon>
        <taxon>Endopterygota</taxon>
        <taxon>Coleoptera</taxon>
        <taxon>Polyphaga</taxon>
        <taxon>Cucujiformia</taxon>
        <taxon>Tenebrionidae</taxon>
        <taxon>Tenebrio</taxon>
    </lineage>
</organism>
<comment type="caution">
    <text evidence="2">The sequence shown here is derived from an EMBL/GenBank/DDBJ whole genome shotgun (WGS) entry which is preliminary data.</text>
</comment>
<dbReference type="PANTHER" id="PTHR47331">
    <property type="entry name" value="PHD-TYPE DOMAIN-CONTAINING PROTEIN"/>
    <property type="match status" value="1"/>
</dbReference>
<protein>
    <recommendedName>
        <fullName evidence="1">Integrase zinc-binding domain-containing protein</fullName>
    </recommendedName>
</protein>
<evidence type="ECO:0000313" key="3">
    <source>
        <dbReference type="Proteomes" id="UP000719412"/>
    </source>
</evidence>
<proteinExistence type="predicted"/>
<reference evidence="2" key="1">
    <citation type="journal article" date="2020" name="J Insects Food Feed">
        <title>The yellow mealworm (Tenebrio molitor) genome: a resource for the emerging insects as food and feed industry.</title>
        <authorList>
            <person name="Eriksson T."/>
            <person name="Andere A."/>
            <person name="Kelstrup H."/>
            <person name="Emery V."/>
            <person name="Picard C."/>
        </authorList>
    </citation>
    <scope>NUCLEOTIDE SEQUENCE</scope>
    <source>
        <strain evidence="2">Stoneville</strain>
        <tissue evidence="2">Whole head</tissue>
    </source>
</reference>
<dbReference type="PANTHER" id="PTHR47331:SF5">
    <property type="entry name" value="RIBONUCLEASE H"/>
    <property type="match status" value="1"/>
</dbReference>
<dbReference type="InterPro" id="IPR041588">
    <property type="entry name" value="Integrase_H2C2"/>
</dbReference>
<gene>
    <name evidence="2" type="ORF">GEV33_000221</name>
</gene>
<name>A0A8J6HXM0_TENMO</name>
<reference evidence="2" key="2">
    <citation type="submission" date="2021-08" db="EMBL/GenBank/DDBJ databases">
        <authorList>
            <person name="Eriksson T."/>
        </authorList>
    </citation>
    <scope>NUCLEOTIDE SEQUENCE</scope>
    <source>
        <strain evidence="2">Stoneville</strain>
        <tissue evidence="2">Whole head</tissue>
    </source>
</reference>
<dbReference type="EMBL" id="JABDTM020001062">
    <property type="protein sequence ID" value="KAH0822570.1"/>
    <property type="molecule type" value="Genomic_DNA"/>
</dbReference>
<evidence type="ECO:0000259" key="1">
    <source>
        <dbReference type="Pfam" id="PF17921"/>
    </source>
</evidence>